<protein>
    <submittedName>
        <fullName evidence="6">Histidine kinase</fullName>
    </submittedName>
</protein>
<dbReference type="InterPro" id="IPR050482">
    <property type="entry name" value="Sensor_HK_TwoCompSys"/>
</dbReference>
<dbReference type="InterPro" id="IPR003594">
    <property type="entry name" value="HATPase_dom"/>
</dbReference>
<dbReference type="InterPro" id="IPR011712">
    <property type="entry name" value="Sig_transdc_His_kin_sub3_dim/P"/>
</dbReference>
<feature type="domain" description="Histidine kinase" evidence="5">
    <location>
        <begin position="201"/>
        <end position="288"/>
    </location>
</feature>
<name>A0A7Z7N5E7_9BURK</name>
<organism evidence="6 7">
    <name type="scientific">Caballeronia arationis</name>
    <dbReference type="NCBI Taxonomy" id="1777142"/>
    <lineage>
        <taxon>Bacteria</taxon>
        <taxon>Pseudomonadati</taxon>
        <taxon>Pseudomonadota</taxon>
        <taxon>Betaproteobacteria</taxon>
        <taxon>Burkholderiales</taxon>
        <taxon>Burkholderiaceae</taxon>
        <taxon>Caballeronia</taxon>
    </lineage>
</organism>
<evidence type="ECO:0000313" key="7">
    <source>
        <dbReference type="Proteomes" id="UP000219522"/>
    </source>
</evidence>
<dbReference type="Gene3D" id="3.30.565.10">
    <property type="entry name" value="Histidine kinase-like ATPase, C-terminal domain"/>
    <property type="match status" value="1"/>
</dbReference>
<dbReference type="Pfam" id="PF07730">
    <property type="entry name" value="HisKA_3"/>
    <property type="match status" value="1"/>
</dbReference>
<dbReference type="Gene3D" id="1.20.5.1930">
    <property type="match status" value="1"/>
</dbReference>
<evidence type="ECO:0000259" key="5">
    <source>
        <dbReference type="PROSITE" id="PS50109"/>
    </source>
</evidence>
<proteinExistence type="predicted"/>
<dbReference type="InterPro" id="IPR036890">
    <property type="entry name" value="HATPase_C_sf"/>
</dbReference>
<keyword evidence="4" id="KW-0175">Coiled coil</keyword>
<evidence type="ECO:0000256" key="2">
    <source>
        <dbReference type="ARBA" id="ARBA00022777"/>
    </source>
</evidence>
<keyword evidence="7" id="KW-1185">Reference proteome</keyword>
<evidence type="ECO:0000256" key="3">
    <source>
        <dbReference type="ARBA" id="ARBA00023012"/>
    </source>
</evidence>
<dbReference type="EMBL" id="OCSU01000002">
    <property type="protein sequence ID" value="SOE82991.1"/>
    <property type="molecule type" value="Genomic_DNA"/>
</dbReference>
<dbReference type="PROSITE" id="PS50109">
    <property type="entry name" value="HIS_KIN"/>
    <property type="match status" value="1"/>
</dbReference>
<comment type="caution">
    <text evidence="6">The sequence shown here is derived from an EMBL/GenBank/DDBJ whole genome shotgun (WGS) entry which is preliminary data.</text>
</comment>
<keyword evidence="1" id="KW-0808">Transferase</keyword>
<sequence length="314" mass="32446">MKTSTVAVTDHSLAPRATLCAVPPACAPLAQPAASPSGVPSTRATGEQSALSALIDARLAADREIQRLSARVQQLSAQLVAVDERVRRSLAQDLHDDAGSALTAARFALARIETWLPADAPAPCGEALQTARHSLDAACDATHRVVADLHAPCFDDGVAHALADWAARFAAVTSLAVHVAGCADDNRLARLPEAVALAVFRVAQEALNNVARHARASEASVRIAADARFVTLVIADDGIGIPAAARRKLGRFGLAGMRARCDALGGSLRVSASKTGGTTVRARFPLTSAAGAVSSIRPALHAVEPRAQLARASN</sequence>
<dbReference type="InterPro" id="IPR005467">
    <property type="entry name" value="His_kinase_dom"/>
</dbReference>
<accession>A0A7Z7N5E7</accession>
<dbReference type="Proteomes" id="UP000219522">
    <property type="component" value="Unassembled WGS sequence"/>
</dbReference>
<dbReference type="SMART" id="SM00387">
    <property type="entry name" value="HATPase_c"/>
    <property type="match status" value="1"/>
</dbReference>
<feature type="coiled-coil region" evidence="4">
    <location>
        <begin position="58"/>
        <end position="85"/>
    </location>
</feature>
<keyword evidence="3" id="KW-0902">Two-component regulatory system</keyword>
<dbReference type="GO" id="GO:0016020">
    <property type="term" value="C:membrane"/>
    <property type="evidence" value="ECO:0007669"/>
    <property type="project" value="InterPro"/>
</dbReference>
<dbReference type="GO" id="GO:0046983">
    <property type="term" value="F:protein dimerization activity"/>
    <property type="evidence" value="ECO:0007669"/>
    <property type="project" value="InterPro"/>
</dbReference>
<dbReference type="Pfam" id="PF02518">
    <property type="entry name" value="HATPase_c"/>
    <property type="match status" value="1"/>
</dbReference>
<dbReference type="GO" id="GO:0000155">
    <property type="term" value="F:phosphorelay sensor kinase activity"/>
    <property type="evidence" value="ECO:0007669"/>
    <property type="project" value="InterPro"/>
</dbReference>
<dbReference type="SUPFAM" id="SSF55874">
    <property type="entry name" value="ATPase domain of HSP90 chaperone/DNA topoisomerase II/histidine kinase"/>
    <property type="match status" value="1"/>
</dbReference>
<dbReference type="AlphaFoldDB" id="A0A7Z7N5E7"/>
<evidence type="ECO:0000313" key="6">
    <source>
        <dbReference type="EMBL" id="SOE82991.1"/>
    </source>
</evidence>
<dbReference type="PANTHER" id="PTHR24421">
    <property type="entry name" value="NITRATE/NITRITE SENSOR PROTEIN NARX-RELATED"/>
    <property type="match status" value="1"/>
</dbReference>
<gene>
    <name evidence="6" type="ORF">SAMN05446927_6342</name>
</gene>
<evidence type="ECO:0000256" key="1">
    <source>
        <dbReference type="ARBA" id="ARBA00022679"/>
    </source>
</evidence>
<dbReference type="RefSeq" id="WP_097190554.1">
    <property type="nucleotide sequence ID" value="NZ_OCSU01000002.1"/>
</dbReference>
<reference evidence="6 7" key="1">
    <citation type="submission" date="2017-09" db="EMBL/GenBank/DDBJ databases">
        <authorList>
            <person name="Varghese N."/>
            <person name="Submissions S."/>
        </authorList>
    </citation>
    <scope>NUCLEOTIDE SEQUENCE [LARGE SCALE GENOMIC DNA]</scope>
    <source>
        <strain evidence="6 7">OK806</strain>
    </source>
</reference>
<evidence type="ECO:0000256" key="4">
    <source>
        <dbReference type="SAM" id="Coils"/>
    </source>
</evidence>
<dbReference type="CDD" id="cd16917">
    <property type="entry name" value="HATPase_UhpB-NarQ-NarX-like"/>
    <property type="match status" value="1"/>
</dbReference>
<keyword evidence="2 6" id="KW-0418">Kinase</keyword>